<dbReference type="AlphaFoldDB" id="A0A075AZV3"/>
<evidence type="ECO:0000259" key="2">
    <source>
        <dbReference type="PROSITE" id="PS50132"/>
    </source>
</evidence>
<name>A0A075AZV3_ROZAC</name>
<dbReference type="HOGENOM" id="CLU_814210_0_0_1"/>
<keyword evidence="1" id="KW-0472">Membrane</keyword>
<dbReference type="EMBL" id="KE560790">
    <property type="protein sequence ID" value="EPZ35634.1"/>
    <property type="molecule type" value="Genomic_DNA"/>
</dbReference>
<dbReference type="Pfam" id="PF00615">
    <property type="entry name" value="RGS"/>
    <property type="match status" value="1"/>
</dbReference>
<dbReference type="InterPro" id="IPR025508">
    <property type="entry name" value="DUF4395"/>
</dbReference>
<sequence length="341" mass="39043">MATKVVVVGDTVRFSDIIENTLADPFDYDSFRKFAIKKCLAEESILYMEAFHKFKETPPGPDHVEMKKHIIHEFIKDNSPNELNIPHDLKKAASDASNDANDHVMEEIYEHIYRMLKTDIFPKFLSHTTVKKQLHLSTHDALWFLDLPGSLKTFFKFPDPVNEVEARIHGLCSSLLILAFVLMDLFVKGPPYILYYLTYGFAARSLCGSRLDVQAYFVLFVARPIFTDVLGLFETRFVGGFTRRLAQIVGLLFSLVSLILYQFNLVYACYGVLAFLFFATFLNGVWNICLVCECFRVMIGRGWISSKWCEECSIKYVETKKINDQIESSKQIRSGLSIAGK</sequence>
<dbReference type="PANTHER" id="PTHR10845:SF192">
    <property type="entry name" value="DOUBLE HIT, ISOFORM B"/>
    <property type="match status" value="1"/>
</dbReference>
<feature type="transmembrane region" description="Helical" evidence="1">
    <location>
        <begin position="215"/>
        <end position="233"/>
    </location>
</feature>
<dbReference type="STRING" id="988480.A0A075AZV3"/>
<feature type="transmembrane region" description="Helical" evidence="1">
    <location>
        <begin position="270"/>
        <end position="292"/>
    </location>
</feature>
<feature type="domain" description="RGS" evidence="2">
    <location>
        <begin position="17"/>
        <end position="134"/>
    </location>
</feature>
<dbReference type="Gene3D" id="1.10.167.10">
    <property type="entry name" value="Regulator of G-protein Signalling 4, domain 2"/>
    <property type="match status" value="1"/>
</dbReference>
<feature type="transmembrane region" description="Helical" evidence="1">
    <location>
        <begin position="245"/>
        <end position="264"/>
    </location>
</feature>
<dbReference type="InterPro" id="IPR036305">
    <property type="entry name" value="RGS_sf"/>
</dbReference>
<reference evidence="3 4" key="1">
    <citation type="journal article" date="2013" name="Curr. Biol.">
        <title>Shared signatures of parasitism and phylogenomics unite Cryptomycota and microsporidia.</title>
        <authorList>
            <person name="James T.Y."/>
            <person name="Pelin A."/>
            <person name="Bonen L."/>
            <person name="Ahrendt S."/>
            <person name="Sain D."/>
            <person name="Corradi N."/>
            <person name="Stajich J.E."/>
        </authorList>
    </citation>
    <scope>NUCLEOTIDE SEQUENCE [LARGE SCALE GENOMIC DNA]</scope>
    <source>
        <strain evidence="3 4">CSF55</strain>
    </source>
</reference>
<organism evidence="3 4">
    <name type="scientific">Rozella allomycis (strain CSF55)</name>
    <dbReference type="NCBI Taxonomy" id="988480"/>
    <lineage>
        <taxon>Eukaryota</taxon>
        <taxon>Fungi</taxon>
        <taxon>Fungi incertae sedis</taxon>
        <taxon>Cryptomycota</taxon>
        <taxon>Cryptomycota incertae sedis</taxon>
        <taxon>Rozella</taxon>
    </lineage>
</organism>
<evidence type="ECO:0000313" key="3">
    <source>
        <dbReference type="EMBL" id="EPZ35634.1"/>
    </source>
</evidence>
<accession>A0A075AZV3</accession>
<dbReference type="Proteomes" id="UP000030755">
    <property type="component" value="Unassembled WGS sequence"/>
</dbReference>
<dbReference type="SUPFAM" id="SSF48097">
    <property type="entry name" value="Regulator of G-protein signaling, RGS"/>
    <property type="match status" value="1"/>
</dbReference>
<dbReference type="PANTHER" id="PTHR10845">
    <property type="entry name" value="REGULATOR OF G PROTEIN SIGNALING"/>
    <property type="match status" value="1"/>
</dbReference>
<dbReference type="Pfam" id="PF14340">
    <property type="entry name" value="DUF4395"/>
    <property type="match status" value="1"/>
</dbReference>
<keyword evidence="1" id="KW-1133">Transmembrane helix</keyword>
<dbReference type="PRINTS" id="PR01301">
    <property type="entry name" value="RGSPROTEIN"/>
</dbReference>
<dbReference type="SMART" id="SM00315">
    <property type="entry name" value="RGS"/>
    <property type="match status" value="1"/>
</dbReference>
<dbReference type="InterPro" id="IPR044926">
    <property type="entry name" value="RGS_subdomain_2"/>
</dbReference>
<feature type="transmembrane region" description="Helical" evidence="1">
    <location>
        <begin position="175"/>
        <end position="195"/>
    </location>
</feature>
<keyword evidence="1" id="KW-0812">Transmembrane</keyword>
<proteinExistence type="predicted"/>
<dbReference type="OrthoDB" id="196547at2759"/>
<keyword evidence="4" id="KW-1185">Reference proteome</keyword>
<evidence type="ECO:0000256" key="1">
    <source>
        <dbReference type="SAM" id="Phobius"/>
    </source>
</evidence>
<dbReference type="PROSITE" id="PS50132">
    <property type="entry name" value="RGS"/>
    <property type="match status" value="1"/>
</dbReference>
<gene>
    <name evidence="3" type="ORF">O9G_002642</name>
</gene>
<dbReference type="InterPro" id="IPR016137">
    <property type="entry name" value="RGS"/>
</dbReference>
<protein>
    <recommendedName>
        <fullName evidence="2">RGS domain-containing protein</fullName>
    </recommendedName>
</protein>
<dbReference type="CDD" id="cd07440">
    <property type="entry name" value="RGS"/>
    <property type="match status" value="1"/>
</dbReference>
<evidence type="ECO:0000313" key="4">
    <source>
        <dbReference type="Proteomes" id="UP000030755"/>
    </source>
</evidence>